<evidence type="ECO:0000313" key="9">
    <source>
        <dbReference type="Proteomes" id="UP000285301"/>
    </source>
</evidence>
<dbReference type="PANTHER" id="PTHR21141">
    <property type="entry name" value="60S ACIDIC RIBOSOMAL PROTEIN FAMILY MEMBER"/>
    <property type="match status" value="1"/>
</dbReference>
<evidence type="ECO:0000256" key="7">
    <source>
        <dbReference type="SAM" id="MobiDB-lite"/>
    </source>
</evidence>
<proteinExistence type="inferred from homology"/>
<protein>
    <recommendedName>
        <fullName evidence="5">Large ribosomal subunit protein P2</fullName>
    </recommendedName>
    <alternativeName>
        <fullName evidence="6">60S acidic ribosomal protein P2</fullName>
    </alternativeName>
</protein>
<feature type="region of interest" description="Disordered" evidence="7">
    <location>
        <begin position="49"/>
        <end position="99"/>
    </location>
</feature>
<keyword evidence="9" id="KW-1185">Reference proteome</keyword>
<dbReference type="Pfam" id="PF00428">
    <property type="entry name" value="Ribosomal_60s"/>
    <property type="match status" value="1"/>
</dbReference>
<reference evidence="8 9" key="1">
    <citation type="journal article" date="2018" name="Gigascience">
        <title>Genomes of trombidid mites reveal novel predicted allergens and laterally-transferred genes associated with secondary metabolism.</title>
        <authorList>
            <person name="Dong X."/>
            <person name="Chaisiri K."/>
            <person name="Xia D."/>
            <person name="Armstrong S.D."/>
            <person name="Fang Y."/>
            <person name="Donnelly M.J."/>
            <person name="Kadowaki T."/>
            <person name="McGarry J.W."/>
            <person name="Darby A.C."/>
            <person name="Makepeace B.L."/>
        </authorList>
    </citation>
    <scope>NUCLEOTIDE SEQUENCE [LARGE SCALE GENOMIC DNA]</scope>
    <source>
        <strain evidence="8">UoL-WK</strain>
    </source>
</reference>
<dbReference type="CDD" id="cd05833">
    <property type="entry name" value="Ribosomal_P2"/>
    <property type="match status" value="1"/>
</dbReference>
<dbReference type="EMBL" id="NCKU01004087">
    <property type="protein sequence ID" value="RWS06470.1"/>
    <property type="molecule type" value="Genomic_DNA"/>
</dbReference>
<dbReference type="InterPro" id="IPR027534">
    <property type="entry name" value="Ribosomal_P1/P2"/>
</dbReference>
<dbReference type="OrthoDB" id="1227494at2759"/>
<evidence type="ECO:0000256" key="2">
    <source>
        <dbReference type="ARBA" id="ARBA00005436"/>
    </source>
</evidence>
<evidence type="ECO:0000256" key="1">
    <source>
        <dbReference type="ARBA" id="ARBA00003362"/>
    </source>
</evidence>
<dbReference type="GO" id="GO:0002182">
    <property type="term" value="P:cytoplasmic translational elongation"/>
    <property type="evidence" value="ECO:0007669"/>
    <property type="project" value="InterPro"/>
</dbReference>
<evidence type="ECO:0000256" key="3">
    <source>
        <dbReference type="ARBA" id="ARBA00022980"/>
    </source>
</evidence>
<dbReference type="HAMAP" id="MF_01478">
    <property type="entry name" value="Ribosomal_L12_arch"/>
    <property type="match status" value="1"/>
</dbReference>
<dbReference type="PANTHER" id="PTHR21141:SF5">
    <property type="entry name" value="LARGE RIBOSOMAL SUBUNIT PROTEIN P2"/>
    <property type="match status" value="1"/>
</dbReference>
<dbReference type="InterPro" id="IPR038716">
    <property type="entry name" value="P1/P2_N_sf"/>
</dbReference>
<comment type="caution">
    <text evidence="8">The sequence shown here is derived from an EMBL/GenBank/DDBJ whole genome shotgun (WGS) entry which is preliminary data.</text>
</comment>
<dbReference type="FunFam" id="1.10.10.1410:FF:000002">
    <property type="entry name" value="60S acidic ribosomal protein P2"/>
    <property type="match status" value="1"/>
</dbReference>
<feature type="compositionally biased region" description="Low complexity" evidence="7">
    <location>
        <begin position="58"/>
        <end position="73"/>
    </location>
</feature>
<dbReference type="STRING" id="1965070.A0A443QTX7"/>
<comment type="similarity">
    <text evidence="2">Belongs to the eukaryotic ribosomal protein P1/P2 family.</text>
</comment>
<evidence type="ECO:0000313" key="8">
    <source>
        <dbReference type="EMBL" id="RWS06470.1"/>
    </source>
</evidence>
<dbReference type="AlphaFoldDB" id="A0A443QTX7"/>
<dbReference type="InterPro" id="IPR044076">
    <property type="entry name" value="Ribosomal_P2"/>
</dbReference>
<accession>A0A443QTX7</accession>
<feature type="non-terminal residue" evidence="8">
    <location>
        <position position="1"/>
    </location>
</feature>
<evidence type="ECO:0000256" key="6">
    <source>
        <dbReference type="ARBA" id="ARBA00035443"/>
    </source>
</evidence>
<sequence>NPTVDDISKILGSVGIEVDAEKAKKVVDELNGKDIDEVIRVSSEKLASVPSGGEIVTAPADGGPAGGAPAAAPEVKESKKEEKKEEFESEDDMGFSLFD</sequence>
<dbReference type="GO" id="GO:0022625">
    <property type="term" value="C:cytosolic large ribosomal subunit"/>
    <property type="evidence" value="ECO:0007669"/>
    <property type="project" value="InterPro"/>
</dbReference>
<gene>
    <name evidence="8" type="ORF">B4U79_08244</name>
</gene>
<dbReference type="GO" id="GO:0003735">
    <property type="term" value="F:structural constituent of ribosome"/>
    <property type="evidence" value="ECO:0007669"/>
    <property type="project" value="InterPro"/>
</dbReference>
<keyword evidence="4" id="KW-0687">Ribonucleoprotein</keyword>
<feature type="compositionally biased region" description="Basic and acidic residues" evidence="7">
    <location>
        <begin position="74"/>
        <end position="86"/>
    </location>
</feature>
<organism evidence="8 9">
    <name type="scientific">Dinothrombium tinctorium</name>
    <dbReference type="NCBI Taxonomy" id="1965070"/>
    <lineage>
        <taxon>Eukaryota</taxon>
        <taxon>Metazoa</taxon>
        <taxon>Ecdysozoa</taxon>
        <taxon>Arthropoda</taxon>
        <taxon>Chelicerata</taxon>
        <taxon>Arachnida</taxon>
        <taxon>Acari</taxon>
        <taxon>Acariformes</taxon>
        <taxon>Trombidiformes</taxon>
        <taxon>Prostigmata</taxon>
        <taxon>Anystina</taxon>
        <taxon>Parasitengona</taxon>
        <taxon>Trombidioidea</taxon>
        <taxon>Trombidiidae</taxon>
        <taxon>Dinothrombium</taxon>
    </lineage>
</organism>
<dbReference type="Gene3D" id="1.10.10.1410">
    <property type="match status" value="1"/>
</dbReference>
<evidence type="ECO:0000256" key="5">
    <source>
        <dbReference type="ARBA" id="ARBA00035301"/>
    </source>
</evidence>
<name>A0A443QTX7_9ACAR</name>
<evidence type="ECO:0000256" key="4">
    <source>
        <dbReference type="ARBA" id="ARBA00023274"/>
    </source>
</evidence>
<dbReference type="Proteomes" id="UP000285301">
    <property type="component" value="Unassembled WGS sequence"/>
</dbReference>
<comment type="function">
    <text evidence="1">Plays an important role in the elongation step of protein synthesis.</text>
</comment>
<keyword evidence="3 8" id="KW-0689">Ribosomal protein</keyword>